<dbReference type="Proteomes" id="UP001597469">
    <property type="component" value="Unassembled WGS sequence"/>
</dbReference>
<gene>
    <name evidence="1" type="ORF">ACFSUS_24800</name>
</gene>
<sequence length="515" mass="58745">MSYPQFHFFVRSSCAAIVTCVIVVGTLLAQPRIAAPVKKSRVLSNARQAAVQSGLQTIENNQIRVGINTNYGGAITYLAFKDTRNGNVRTENIVNNYDLGRQVQIGIYSGPEDYSRRGAEAWVGLGWNPIQAGDVYGNPAKVLTVEKQQNLLYVKSIPTQFAINNEPGEVTIEHWIRLENNVVKVHAKIVMFRSDKRQFTARQQEFPCIYANGEYHNIWYYRRGKPYSNDDLDLARPPMDYGEVLPTEPWMASVNDKGYGVGLYVPGVYEWKKGYFGTEYAGDEFSAESAYIGATNSVLLDHNMTYEWDYELVLGHITEIRSHVYSKPHPLTGPNYRFDTSRKGWFYYNAQDTGWPISGKLHVKLDNARENQIKSPYAFWKGRDNPKLYVRAAFNTQNNQFRLGWRRAEDKTLYGTGDRLVNFPIINDGQFHTYEIDLSRNENWLNYNIGQLVFRPIEDGPPINGWAEFEWISTQKDGPVAEAVDPEDPIEVACEPGCSPVTAQRIRYIPGNRKQ</sequence>
<accession>A0ABW5MB31</accession>
<comment type="caution">
    <text evidence="1">The sequence shown here is derived from an EMBL/GenBank/DDBJ whole genome shotgun (WGS) entry which is preliminary data.</text>
</comment>
<evidence type="ECO:0000313" key="2">
    <source>
        <dbReference type="Proteomes" id="UP001597469"/>
    </source>
</evidence>
<name>A0ABW5MB31_9BACT</name>
<proteinExistence type="predicted"/>
<reference evidence="2" key="1">
    <citation type="journal article" date="2019" name="Int. J. Syst. Evol. Microbiol.">
        <title>The Global Catalogue of Microorganisms (GCM) 10K type strain sequencing project: providing services to taxonomists for standard genome sequencing and annotation.</title>
        <authorList>
            <consortium name="The Broad Institute Genomics Platform"/>
            <consortium name="The Broad Institute Genome Sequencing Center for Infectious Disease"/>
            <person name="Wu L."/>
            <person name="Ma J."/>
        </authorList>
    </citation>
    <scope>NUCLEOTIDE SEQUENCE [LARGE SCALE GENOMIC DNA]</scope>
    <source>
        <strain evidence="2">KCTC 42805</strain>
    </source>
</reference>
<organism evidence="1 2">
    <name type="scientific">Spirosoma soli</name>
    <dbReference type="NCBI Taxonomy" id="1770529"/>
    <lineage>
        <taxon>Bacteria</taxon>
        <taxon>Pseudomonadati</taxon>
        <taxon>Bacteroidota</taxon>
        <taxon>Cytophagia</taxon>
        <taxon>Cytophagales</taxon>
        <taxon>Cytophagaceae</taxon>
        <taxon>Spirosoma</taxon>
    </lineage>
</organism>
<dbReference type="RefSeq" id="WP_381526989.1">
    <property type="nucleotide sequence ID" value="NZ_JBHULN010000022.1"/>
</dbReference>
<evidence type="ECO:0000313" key="1">
    <source>
        <dbReference type="EMBL" id="MFD2573879.1"/>
    </source>
</evidence>
<dbReference type="EMBL" id="JBHULN010000022">
    <property type="protein sequence ID" value="MFD2573879.1"/>
    <property type="molecule type" value="Genomic_DNA"/>
</dbReference>
<protein>
    <submittedName>
        <fullName evidence="1">Uncharacterized protein</fullName>
    </submittedName>
</protein>
<keyword evidence="2" id="KW-1185">Reference proteome</keyword>